<dbReference type="Gene3D" id="2.60.40.1320">
    <property type="entry name" value="SRS domain"/>
    <property type="match status" value="2"/>
</dbReference>
<dbReference type="OrthoDB" id="330104at2759"/>
<dbReference type="VEuPathDB" id="ToxoDB:CSUI_000034"/>
<name>A0A2C6LDS2_9APIC</name>
<evidence type="ECO:0000313" key="4">
    <source>
        <dbReference type="EMBL" id="PHJ26117.1"/>
    </source>
</evidence>
<dbReference type="EMBL" id="MIGC01000018">
    <property type="protein sequence ID" value="PHJ26117.1"/>
    <property type="molecule type" value="Genomic_DNA"/>
</dbReference>
<protein>
    <submittedName>
        <fullName evidence="4">Sag-related sequence srs53c</fullName>
    </submittedName>
</protein>
<keyword evidence="1" id="KW-0472">Membrane</keyword>
<feature type="signal peptide" evidence="2">
    <location>
        <begin position="1"/>
        <end position="29"/>
    </location>
</feature>
<sequence>MPVVSSSESPLLAMNFLFVCLSSAVAALAMPFEALPAGADVAVLFDRRLNLNEGGDHQLQGDPRRLSGKGDPDTCNTQYTAKGTPDKTVAFSETTLQALFTCGANFNHAVIPDCAAHSTQCCQDTAGTNDNAEIADVLGVKGKAVKSGQTVTVTLEKIPDDKRGQSIYYKCTKSNQSEFCLVALALPSAIGPNDCAIDKVVTISIGKTAPSANFKCAGGSMDLKPFEVTDGKCSANRKTTTAAQVTGVTREAGEFKVTVDQLPSQTEQLCYTCSYANVPEVEENSKKTTRTCSVIVAVEAAASTTSTVTTTSSARSILMTSGAMSVLIAMVLTVGTFN</sequence>
<feature type="transmembrane region" description="Helical" evidence="1">
    <location>
        <begin position="317"/>
        <end position="337"/>
    </location>
</feature>
<dbReference type="GeneID" id="94423480"/>
<comment type="caution">
    <text evidence="4">The sequence shown here is derived from an EMBL/GenBank/DDBJ whole genome shotgun (WGS) entry which is preliminary data.</text>
</comment>
<keyword evidence="1" id="KW-0812">Transmembrane</keyword>
<evidence type="ECO:0000259" key="3">
    <source>
        <dbReference type="Pfam" id="PF04092"/>
    </source>
</evidence>
<evidence type="ECO:0000256" key="2">
    <source>
        <dbReference type="SAM" id="SignalP"/>
    </source>
</evidence>
<dbReference type="AlphaFoldDB" id="A0A2C6LDS2"/>
<keyword evidence="5" id="KW-1185">Reference proteome</keyword>
<dbReference type="InterPro" id="IPR007226">
    <property type="entry name" value="SRS_dom"/>
</dbReference>
<evidence type="ECO:0000256" key="1">
    <source>
        <dbReference type="SAM" id="Phobius"/>
    </source>
</evidence>
<feature type="chain" id="PRO_5012993797" evidence="2">
    <location>
        <begin position="30"/>
        <end position="338"/>
    </location>
</feature>
<dbReference type="RefSeq" id="XP_067927762.1">
    <property type="nucleotide sequence ID" value="XM_068060269.1"/>
</dbReference>
<dbReference type="Pfam" id="PF04092">
    <property type="entry name" value="SAG"/>
    <property type="match status" value="1"/>
</dbReference>
<keyword evidence="2" id="KW-0732">Signal</keyword>
<organism evidence="4 5">
    <name type="scientific">Cystoisospora suis</name>
    <dbReference type="NCBI Taxonomy" id="483139"/>
    <lineage>
        <taxon>Eukaryota</taxon>
        <taxon>Sar</taxon>
        <taxon>Alveolata</taxon>
        <taxon>Apicomplexa</taxon>
        <taxon>Conoidasida</taxon>
        <taxon>Coccidia</taxon>
        <taxon>Eucoccidiorida</taxon>
        <taxon>Eimeriorina</taxon>
        <taxon>Sarcocystidae</taxon>
        <taxon>Cystoisospora</taxon>
    </lineage>
</organism>
<dbReference type="GO" id="GO:0016020">
    <property type="term" value="C:membrane"/>
    <property type="evidence" value="ECO:0007669"/>
    <property type="project" value="InterPro"/>
</dbReference>
<keyword evidence="1" id="KW-1133">Transmembrane helix</keyword>
<accession>A0A2C6LDS2</accession>
<feature type="domain" description="SRS" evidence="3">
    <location>
        <begin position="74"/>
        <end position="180"/>
    </location>
</feature>
<dbReference type="InterPro" id="IPR036755">
    <property type="entry name" value="SRS_dom_sf"/>
</dbReference>
<dbReference type="Proteomes" id="UP000221165">
    <property type="component" value="Unassembled WGS sequence"/>
</dbReference>
<proteinExistence type="predicted"/>
<reference evidence="4 5" key="1">
    <citation type="journal article" date="2017" name="Int. J. Parasitol.">
        <title>The genome of the protozoan parasite Cystoisospora suis and a reverse vaccinology approach to identify vaccine candidates.</title>
        <authorList>
            <person name="Palmieri N."/>
            <person name="Shrestha A."/>
            <person name="Ruttkowski B."/>
            <person name="Beck T."/>
            <person name="Vogl C."/>
            <person name="Tomley F."/>
            <person name="Blake D.P."/>
            <person name="Joachim A."/>
        </authorList>
    </citation>
    <scope>NUCLEOTIDE SEQUENCE [LARGE SCALE GENOMIC DNA]</scope>
    <source>
        <strain evidence="4 5">Wien I</strain>
    </source>
</reference>
<evidence type="ECO:0000313" key="5">
    <source>
        <dbReference type="Proteomes" id="UP000221165"/>
    </source>
</evidence>
<gene>
    <name evidence="4" type="ORF">CSUI_000034</name>
</gene>